<dbReference type="NCBIfam" id="NF003843">
    <property type="entry name" value="PRK05422.1"/>
    <property type="match status" value="1"/>
</dbReference>
<comment type="subcellular location">
    <subcellularLocation>
        <location evidence="3">Cytoplasm</location>
    </subcellularLocation>
    <text evidence="3">The tmRNA-SmpB complex associates with stalled 70S ribosomes.</text>
</comment>
<reference evidence="5 6" key="1">
    <citation type="submission" date="2019-08" db="EMBL/GenBank/DDBJ databases">
        <title>In-depth cultivation of the pig gut microbiome towards novel bacterial diversity and tailored functional studies.</title>
        <authorList>
            <person name="Wylensek D."/>
            <person name="Hitch T.C.A."/>
            <person name="Clavel T."/>
        </authorList>
    </citation>
    <scope>NUCLEOTIDE SEQUENCE [LARGE SCALE GENOMIC DNA]</scope>
    <source>
        <strain evidence="5 6">Med78-601-WT-4W-RMD-3</strain>
    </source>
</reference>
<keyword evidence="7" id="KW-1185">Reference proteome</keyword>
<organism evidence="5 6">
    <name type="scientific">Anaerosalibacter bizertensis</name>
    <dbReference type="NCBI Taxonomy" id="932217"/>
    <lineage>
        <taxon>Bacteria</taxon>
        <taxon>Bacillati</taxon>
        <taxon>Bacillota</taxon>
        <taxon>Tissierellia</taxon>
        <taxon>Tissierellales</taxon>
        <taxon>Sporanaerobacteraceae</taxon>
        <taxon>Anaerosalibacter</taxon>
    </lineage>
</organism>
<dbReference type="GO" id="GO:0003723">
    <property type="term" value="F:RNA binding"/>
    <property type="evidence" value="ECO:0007669"/>
    <property type="project" value="UniProtKB-UniRule"/>
</dbReference>
<dbReference type="GO" id="GO:0070930">
    <property type="term" value="P:trans-translation-dependent protein tagging"/>
    <property type="evidence" value="ECO:0007669"/>
    <property type="project" value="TreeGrafter"/>
</dbReference>
<protein>
    <recommendedName>
        <fullName evidence="3">SsrA-binding protein</fullName>
    </recommendedName>
    <alternativeName>
        <fullName evidence="3">Small protein B</fullName>
    </alternativeName>
</protein>
<evidence type="ECO:0000313" key="4">
    <source>
        <dbReference type="EMBL" id="MCG4565667.1"/>
    </source>
</evidence>
<comment type="similarity">
    <text evidence="3">Belongs to the SmpB family.</text>
</comment>
<evidence type="ECO:0000256" key="3">
    <source>
        <dbReference type="HAMAP-Rule" id="MF_00023"/>
    </source>
</evidence>
<dbReference type="CDD" id="cd09294">
    <property type="entry name" value="SmpB"/>
    <property type="match status" value="1"/>
</dbReference>
<dbReference type="PANTHER" id="PTHR30308">
    <property type="entry name" value="TMRNA-BINDING COMPONENT OF TRANS-TRANSLATION TAGGING COMPLEX"/>
    <property type="match status" value="1"/>
</dbReference>
<dbReference type="EMBL" id="JAKNID010000043">
    <property type="protein sequence ID" value="MCG4565667.1"/>
    <property type="molecule type" value="Genomic_DNA"/>
</dbReference>
<dbReference type="Proteomes" id="UP001108123">
    <property type="component" value="Unassembled WGS sequence"/>
</dbReference>
<dbReference type="Gene3D" id="2.40.280.10">
    <property type="match status" value="1"/>
</dbReference>
<evidence type="ECO:0000313" key="7">
    <source>
        <dbReference type="Proteomes" id="UP001108123"/>
    </source>
</evidence>
<dbReference type="NCBIfam" id="TIGR00086">
    <property type="entry name" value="smpB"/>
    <property type="match status" value="1"/>
</dbReference>
<dbReference type="SUPFAM" id="SSF74982">
    <property type="entry name" value="Small protein B (SmpB)"/>
    <property type="match status" value="1"/>
</dbReference>
<evidence type="ECO:0000313" key="5">
    <source>
        <dbReference type="EMBL" id="MSS42165.1"/>
    </source>
</evidence>
<dbReference type="AlphaFoldDB" id="A0A844FDV7"/>
<dbReference type="RefSeq" id="WP_154481338.1">
    <property type="nucleotide sequence ID" value="NZ_JAHLOA010000017.1"/>
</dbReference>
<dbReference type="Pfam" id="PF01668">
    <property type="entry name" value="SmpB"/>
    <property type="match status" value="1"/>
</dbReference>
<proteinExistence type="inferred from homology"/>
<gene>
    <name evidence="3 5" type="primary">smpB</name>
    <name evidence="5" type="ORF">FYJ27_00230</name>
    <name evidence="4" type="ORF">L0P62_09420</name>
</gene>
<comment type="caution">
    <text evidence="5">The sequence shown here is derived from an EMBL/GenBank/DDBJ whole genome shotgun (WGS) entry which is preliminary data.</text>
</comment>
<accession>A0A844FDV7</accession>
<keyword evidence="2 3" id="KW-0694">RNA-binding</keyword>
<dbReference type="InterPro" id="IPR023620">
    <property type="entry name" value="SmpB"/>
</dbReference>
<reference evidence="4" key="2">
    <citation type="submission" date="2022-01" db="EMBL/GenBank/DDBJ databases">
        <title>Collection of gut derived symbiotic bacterial strains cultured from healthy donors.</title>
        <authorList>
            <person name="Lin H."/>
            <person name="Kohout C."/>
            <person name="Waligurski E."/>
            <person name="Pamer E.G."/>
        </authorList>
    </citation>
    <scope>NUCLEOTIDE SEQUENCE</scope>
    <source>
        <strain evidence="4">MSK.14.39</strain>
    </source>
</reference>
<evidence type="ECO:0000256" key="2">
    <source>
        <dbReference type="ARBA" id="ARBA00022884"/>
    </source>
</evidence>
<comment type="function">
    <text evidence="3">Required for rescue of stalled ribosomes mediated by trans-translation. Binds to transfer-messenger RNA (tmRNA), required for stable association of tmRNA with ribosomes. tmRNA and SmpB together mimic tRNA shape, replacing the anticodon stem-loop with SmpB. tmRNA is encoded by the ssrA gene; the 2 termini fold to resemble tRNA(Ala) and it encodes a 'tag peptide', a short internal open reading frame. During trans-translation Ala-aminoacylated tmRNA acts like a tRNA, entering the A-site of stalled ribosomes, displacing the stalled mRNA. The ribosome then switches to translate the ORF on the tmRNA; the nascent peptide is terminated with the 'tag peptide' encoded by the tmRNA and targeted for degradation. The ribosome is freed to recommence translation, which seems to be the essential function of trans-translation.</text>
</comment>
<evidence type="ECO:0000256" key="1">
    <source>
        <dbReference type="ARBA" id="ARBA00022490"/>
    </source>
</evidence>
<dbReference type="InterPro" id="IPR000037">
    <property type="entry name" value="SsrA-bd_prot"/>
</dbReference>
<dbReference type="OrthoDB" id="9805462at2"/>
<dbReference type="Proteomes" id="UP000462760">
    <property type="component" value="Unassembled WGS sequence"/>
</dbReference>
<dbReference type="InterPro" id="IPR020081">
    <property type="entry name" value="SsrA-bd_prot_CS"/>
</dbReference>
<sequence length="153" mass="17860">MGKSNVKVMAKNRRARHDYFIEDSIEAGIVLKGTEVKSIRQGRCNIKDSHALVENGEVFLYNMHISPYEQGNRYNEDPTRKRKLLLNKREINKLIGYTAQKGYTLVPITVYIKNGLVKVELAIAKGKKLYDKRESIAKKEVERKIQREFKERY</sequence>
<dbReference type="PROSITE" id="PS01317">
    <property type="entry name" value="SSRP"/>
    <property type="match status" value="1"/>
</dbReference>
<dbReference type="EMBL" id="VULR01000001">
    <property type="protein sequence ID" value="MSS42165.1"/>
    <property type="molecule type" value="Genomic_DNA"/>
</dbReference>
<dbReference type="HAMAP" id="MF_00023">
    <property type="entry name" value="SmpB"/>
    <property type="match status" value="1"/>
</dbReference>
<keyword evidence="1 3" id="KW-0963">Cytoplasm</keyword>
<dbReference type="PANTHER" id="PTHR30308:SF2">
    <property type="entry name" value="SSRA-BINDING PROTEIN"/>
    <property type="match status" value="1"/>
</dbReference>
<name>A0A844FDV7_9FIRM</name>
<dbReference type="GO" id="GO:0070929">
    <property type="term" value="P:trans-translation"/>
    <property type="evidence" value="ECO:0007669"/>
    <property type="project" value="UniProtKB-UniRule"/>
</dbReference>
<evidence type="ECO:0000313" key="6">
    <source>
        <dbReference type="Proteomes" id="UP000462760"/>
    </source>
</evidence>
<dbReference type="GO" id="GO:0005829">
    <property type="term" value="C:cytosol"/>
    <property type="evidence" value="ECO:0007669"/>
    <property type="project" value="TreeGrafter"/>
</dbReference>